<evidence type="ECO:0000259" key="2">
    <source>
        <dbReference type="PROSITE" id="PS51762"/>
    </source>
</evidence>
<dbReference type="InterPro" id="IPR000757">
    <property type="entry name" value="Beta-glucanase-like"/>
</dbReference>
<gene>
    <name evidence="3" type="ORF">TT172_LOCUS4749</name>
</gene>
<feature type="domain" description="GH16" evidence="2">
    <location>
        <begin position="36"/>
        <end position="318"/>
    </location>
</feature>
<protein>
    <submittedName>
        <fullName evidence="3">0cc4988b-54c1-4677-8615-6925786d9824</fullName>
    </submittedName>
</protein>
<dbReference type="Gene3D" id="2.60.120.200">
    <property type="match status" value="1"/>
</dbReference>
<keyword evidence="1" id="KW-0732">Signal</keyword>
<evidence type="ECO:0000313" key="4">
    <source>
        <dbReference type="Proteomes" id="UP000289323"/>
    </source>
</evidence>
<dbReference type="GO" id="GO:0005975">
    <property type="term" value="P:carbohydrate metabolic process"/>
    <property type="evidence" value="ECO:0007669"/>
    <property type="project" value="InterPro"/>
</dbReference>
<feature type="chain" id="PRO_5018528638" evidence="1">
    <location>
        <begin position="30"/>
        <end position="393"/>
    </location>
</feature>
<dbReference type="Pfam" id="PF00722">
    <property type="entry name" value="Glyco_hydro_16"/>
    <property type="match status" value="1"/>
</dbReference>
<dbReference type="CDD" id="cd00413">
    <property type="entry name" value="Glyco_hydrolase_16"/>
    <property type="match status" value="1"/>
</dbReference>
<dbReference type="PROSITE" id="PS51762">
    <property type="entry name" value="GH16_2"/>
    <property type="match status" value="1"/>
</dbReference>
<feature type="signal peptide" evidence="1">
    <location>
        <begin position="1"/>
        <end position="29"/>
    </location>
</feature>
<organism evidence="3 4">
    <name type="scientific">Thermothielavioides terrestris</name>
    <dbReference type="NCBI Taxonomy" id="2587410"/>
    <lineage>
        <taxon>Eukaryota</taxon>
        <taxon>Fungi</taxon>
        <taxon>Dikarya</taxon>
        <taxon>Ascomycota</taxon>
        <taxon>Pezizomycotina</taxon>
        <taxon>Sordariomycetes</taxon>
        <taxon>Sordariomycetidae</taxon>
        <taxon>Sordariales</taxon>
        <taxon>Chaetomiaceae</taxon>
        <taxon>Thermothielavioides</taxon>
    </lineage>
</organism>
<dbReference type="Proteomes" id="UP000289323">
    <property type="component" value="Unassembled WGS sequence"/>
</dbReference>
<dbReference type="AlphaFoldDB" id="A0A3S4ANT6"/>
<proteinExistence type="predicted"/>
<dbReference type="InterPro" id="IPR013320">
    <property type="entry name" value="ConA-like_dom_sf"/>
</dbReference>
<evidence type="ECO:0000256" key="1">
    <source>
        <dbReference type="SAM" id="SignalP"/>
    </source>
</evidence>
<evidence type="ECO:0000313" key="3">
    <source>
        <dbReference type="EMBL" id="SPQ22330.1"/>
    </source>
</evidence>
<dbReference type="PANTHER" id="PTHR38121">
    <property type="entry name" value="GH16 DOMAIN-CONTAINING PROTEIN"/>
    <property type="match status" value="1"/>
</dbReference>
<dbReference type="EMBL" id="OUUZ01000009">
    <property type="protein sequence ID" value="SPQ22330.1"/>
    <property type="molecule type" value="Genomic_DNA"/>
</dbReference>
<reference evidence="3 4" key="1">
    <citation type="submission" date="2018-04" db="EMBL/GenBank/DDBJ databases">
        <authorList>
            <person name="Huttner S."/>
            <person name="Dainat J."/>
        </authorList>
    </citation>
    <scope>NUCLEOTIDE SEQUENCE [LARGE SCALE GENOMIC DNA]</scope>
</reference>
<dbReference type="PANTHER" id="PTHR38121:SF4">
    <property type="entry name" value="GH16 DOMAIN-CONTAINING PROTEIN-RELATED"/>
    <property type="match status" value="1"/>
</dbReference>
<dbReference type="SUPFAM" id="SSF49899">
    <property type="entry name" value="Concanavalin A-like lectins/glucanases"/>
    <property type="match status" value="1"/>
</dbReference>
<name>A0A3S4ANT6_9PEZI</name>
<dbReference type="GO" id="GO:0004553">
    <property type="term" value="F:hydrolase activity, hydrolyzing O-glycosyl compounds"/>
    <property type="evidence" value="ECO:0007669"/>
    <property type="project" value="InterPro"/>
</dbReference>
<accession>A0A3S4ANT6</accession>
<sequence length="393" mass="42608">MKPLRRILRLPASLSSLVLLISATAPLAATEPALTDDSKCGCYLIQGGNQSTYFEDHRFFDFRALSQYAGVPEVIQDPNTTAGADVTSPYFSSKEWTNFWLLGNWNNSNGARADASVLMVNSPNNIYIESNKDSDPSSQTHLTLRTQRLQEFQTAAEIESASAKFKYLSVRMRARTIGASGAITAMFTYRGANTLAKVQESDLEIRTSDAPNVIHCTNQPAYTDSGDVVPQATQNATMPGGLDWTDWAVHRMDWAPDSTTWYVNDVQVARIQFQTPHDESTLVLNAWSDGGGWTGNMSRNDAAYLQIQWLEVVFNNTEVPKTADAKRDAAAPAGCAAVCSIDKTPQVGKPVMLWTTGSGSDATQPNGGARAAAWWSAGLVAVLLGLLSTGLVI</sequence>